<dbReference type="RefSeq" id="WP_096197223.1">
    <property type="nucleotide sequence ID" value="NZ_NRGR01000017.1"/>
</dbReference>
<feature type="transmembrane region" description="Helical" evidence="5">
    <location>
        <begin position="133"/>
        <end position="154"/>
    </location>
</feature>
<gene>
    <name evidence="6" type="ORF">CIK66_10605</name>
</gene>
<dbReference type="Pfam" id="PF04610">
    <property type="entry name" value="TrbL"/>
    <property type="match status" value="1"/>
</dbReference>
<protein>
    <recommendedName>
        <fullName evidence="8">Conjugal transfer protein TrbL</fullName>
    </recommendedName>
</protein>
<feature type="region of interest" description="Disordered" evidence="4">
    <location>
        <begin position="450"/>
        <end position="561"/>
    </location>
</feature>
<evidence type="ECO:0008006" key="8">
    <source>
        <dbReference type="Google" id="ProtNLM"/>
    </source>
</evidence>
<feature type="region of interest" description="Disordered" evidence="4">
    <location>
        <begin position="380"/>
        <end position="410"/>
    </location>
</feature>
<feature type="compositionally biased region" description="Low complexity" evidence="4">
    <location>
        <begin position="484"/>
        <end position="493"/>
    </location>
</feature>
<organism evidence="6 7">
    <name type="scientific">Brachybacterium alimentarium</name>
    <dbReference type="NCBI Taxonomy" id="47845"/>
    <lineage>
        <taxon>Bacteria</taxon>
        <taxon>Bacillati</taxon>
        <taxon>Actinomycetota</taxon>
        <taxon>Actinomycetes</taxon>
        <taxon>Micrococcales</taxon>
        <taxon>Dermabacteraceae</taxon>
        <taxon>Brachybacterium</taxon>
    </lineage>
</organism>
<evidence type="ECO:0000256" key="4">
    <source>
        <dbReference type="SAM" id="MobiDB-lite"/>
    </source>
</evidence>
<feature type="transmembrane region" description="Helical" evidence="5">
    <location>
        <begin position="243"/>
        <end position="261"/>
    </location>
</feature>
<dbReference type="EMBL" id="NRGR01000017">
    <property type="protein sequence ID" value="PCC39129.1"/>
    <property type="molecule type" value="Genomic_DNA"/>
</dbReference>
<feature type="compositionally biased region" description="Pro residues" evidence="4">
    <location>
        <begin position="527"/>
        <end position="553"/>
    </location>
</feature>
<name>A0A2A3YIR8_9MICO</name>
<proteinExistence type="predicted"/>
<evidence type="ECO:0000313" key="6">
    <source>
        <dbReference type="EMBL" id="PCC39129.1"/>
    </source>
</evidence>
<dbReference type="Proteomes" id="UP000218598">
    <property type="component" value="Unassembled WGS sequence"/>
</dbReference>
<feature type="transmembrane region" description="Helical" evidence="5">
    <location>
        <begin position="273"/>
        <end position="300"/>
    </location>
</feature>
<keyword evidence="2 5" id="KW-1133">Transmembrane helix</keyword>
<dbReference type="InterPro" id="IPR007688">
    <property type="entry name" value="Conjugal_tfr_TrbL/VirB6"/>
</dbReference>
<sequence length="561" mass="54814">MGEDLLGRVANVALGGGGAGATAGQVLANADLNPISMVGDAATRAAGEAIQGKAEEFLWNLAQDVVDGTQIIFHMIVDLMFQITAPQVTGEFIYTMGGRIFFISLPLIVLFAAMRIIVASLRAQALTGARDAFVGAGASVLGTVALVPLTSLAVQAVDAVADGLLSATLGDGDEFVDSVIEAVVAVGTVVGNMTDGQTIAGPISPWDVPAGGLIVTAVICLLATGLLLVACVIIGLALVARNMLLYIVIVVGPLCLSGLAWEPTRKWASIWLGWMVALVFTKLAIVVVMGLGVLSITATFESGEITADILPGLTTVLSGILMLVLAAFMPVACFAIFGWMGEGGVRELQAAASGAGGMMASVPSSALSAGQSAGGRLSSMINGAGGGDGGGGSSSPGLVGGGEGGGAEGAAPMAEAAPAAGATVATGGLAAGAMVAGEVASEVGDVAEEAGEAVADATEDTIDGAVSDTTGSGDGYSYEQPSQDESSPGDSGNDSGGPSVGGGPADEPASADAPADEAAAPTNLPAPSDPPMDPPAPEEPPAPADAPPAPPAPGDDMGGGQ</sequence>
<evidence type="ECO:0000256" key="3">
    <source>
        <dbReference type="ARBA" id="ARBA00023136"/>
    </source>
</evidence>
<evidence type="ECO:0000313" key="7">
    <source>
        <dbReference type="Proteomes" id="UP000218598"/>
    </source>
</evidence>
<dbReference type="AlphaFoldDB" id="A0A2A3YIR8"/>
<reference evidence="6 7" key="1">
    <citation type="journal article" date="2017" name="Elife">
        <title>Extensive horizontal gene transfer in cheese-associated bacteria.</title>
        <authorList>
            <person name="Bonham K.S."/>
            <person name="Wolfe B.E."/>
            <person name="Dutton R.J."/>
        </authorList>
    </citation>
    <scope>NUCLEOTIDE SEQUENCE [LARGE SCALE GENOMIC DNA]</scope>
    <source>
        <strain evidence="6 7">341_9</strain>
    </source>
</reference>
<feature type="compositionally biased region" description="Low complexity" evidence="4">
    <location>
        <begin position="505"/>
        <end position="521"/>
    </location>
</feature>
<feature type="compositionally biased region" description="Gly residues" evidence="4">
    <location>
        <begin position="383"/>
        <end position="408"/>
    </location>
</feature>
<accession>A0A2A3YIR8</accession>
<dbReference type="OrthoDB" id="5181663at2"/>
<keyword evidence="7" id="KW-1185">Reference proteome</keyword>
<keyword evidence="3 5" id="KW-0472">Membrane</keyword>
<feature type="transmembrane region" description="Helical" evidence="5">
    <location>
        <begin position="100"/>
        <end position="121"/>
    </location>
</feature>
<feature type="compositionally biased region" description="Acidic residues" evidence="4">
    <location>
        <begin position="450"/>
        <end position="462"/>
    </location>
</feature>
<comment type="caution">
    <text evidence="6">The sequence shown here is derived from an EMBL/GenBank/DDBJ whole genome shotgun (WGS) entry which is preliminary data.</text>
</comment>
<feature type="transmembrane region" description="Helical" evidence="5">
    <location>
        <begin position="213"/>
        <end position="236"/>
    </location>
</feature>
<evidence type="ECO:0000256" key="2">
    <source>
        <dbReference type="ARBA" id="ARBA00022989"/>
    </source>
</evidence>
<keyword evidence="1 5" id="KW-0812">Transmembrane</keyword>
<dbReference type="GO" id="GO:0030255">
    <property type="term" value="P:protein secretion by the type IV secretion system"/>
    <property type="evidence" value="ECO:0007669"/>
    <property type="project" value="InterPro"/>
</dbReference>
<evidence type="ECO:0000256" key="5">
    <source>
        <dbReference type="SAM" id="Phobius"/>
    </source>
</evidence>
<evidence type="ECO:0000256" key="1">
    <source>
        <dbReference type="ARBA" id="ARBA00022692"/>
    </source>
</evidence>
<feature type="compositionally biased region" description="Gly residues" evidence="4">
    <location>
        <begin position="494"/>
        <end position="504"/>
    </location>
</feature>
<feature type="transmembrane region" description="Helical" evidence="5">
    <location>
        <begin position="312"/>
        <end position="340"/>
    </location>
</feature>